<dbReference type="SUPFAM" id="SSF53474">
    <property type="entry name" value="alpha/beta-Hydrolases"/>
    <property type="match status" value="1"/>
</dbReference>
<dbReference type="Proteomes" id="UP001164706">
    <property type="component" value="Chromosome"/>
</dbReference>
<proteinExistence type="predicted"/>
<gene>
    <name evidence="2" type="ORF">OVN18_05745</name>
</gene>
<sequence length="291" mass="32058">MPKFIVERQHRTFTDPQGVVIHYYVWMPGKPRAAVQLAHGVGEHALRYEVLAQELVNAGYAVFADDHRGHGATGVQMTGGDSSRMGRLGPGGLRATIADLRQLSGLIREELPGLPLVLLGHSWGSLMAQIILNSHADDYEAAVLTGTSYRMPGYMNGGDLNAKHAHLGTTGAEWLSRDPEVARLFSEDPLTFDADILKLFGPADGLRLYGRPRRLARDLPLLIMVGADDSLSGERGAARLAEEYLRRGGLSDVELIVYDEARHEVFNELNQDEVRADLLRWFGQRVLTPAD</sequence>
<dbReference type="EMBL" id="CP113089">
    <property type="protein sequence ID" value="WAB82503.1"/>
    <property type="molecule type" value="Genomic_DNA"/>
</dbReference>
<reference evidence="2" key="1">
    <citation type="submission" date="2022-11" db="EMBL/GenBank/DDBJ databases">
        <title>Description of Microcella daejonensis nov. sp, isolated from riverside soil.</title>
        <authorList>
            <person name="Molina K.M."/>
            <person name="Kim S.B."/>
        </authorList>
    </citation>
    <scope>NUCLEOTIDE SEQUENCE</scope>
    <source>
        <strain evidence="2">MMS21-STM12</strain>
    </source>
</reference>
<dbReference type="Pfam" id="PF12146">
    <property type="entry name" value="Hydrolase_4"/>
    <property type="match status" value="1"/>
</dbReference>
<evidence type="ECO:0000259" key="1">
    <source>
        <dbReference type="Pfam" id="PF12146"/>
    </source>
</evidence>
<dbReference type="KEGG" id="mdb:OVN18_05745"/>
<name>A0A9E8MN13_9MICO</name>
<dbReference type="InterPro" id="IPR022742">
    <property type="entry name" value="Hydrolase_4"/>
</dbReference>
<organism evidence="2 3">
    <name type="scientific">Microcella daejeonensis</name>
    <dbReference type="NCBI Taxonomy" id="2994971"/>
    <lineage>
        <taxon>Bacteria</taxon>
        <taxon>Bacillati</taxon>
        <taxon>Actinomycetota</taxon>
        <taxon>Actinomycetes</taxon>
        <taxon>Micrococcales</taxon>
        <taxon>Microbacteriaceae</taxon>
        <taxon>Microcella</taxon>
    </lineage>
</organism>
<dbReference type="GO" id="GO:0016787">
    <property type="term" value="F:hydrolase activity"/>
    <property type="evidence" value="ECO:0007669"/>
    <property type="project" value="UniProtKB-KW"/>
</dbReference>
<dbReference type="InterPro" id="IPR029058">
    <property type="entry name" value="AB_hydrolase_fold"/>
</dbReference>
<keyword evidence="3" id="KW-1185">Reference proteome</keyword>
<evidence type="ECO:0000313" key="3">
    <source>
        <dbReference type="Proteomes" id="UP001164706"/>
    </source>
</evidence>
<keyword evidence="2" id="KW-0378">Hydrolase</keyword>
<protein>
    <submittedName>
        <fullName evidence="2">Alpha/beta fold hydrolase</fullName>
    </submittedName>
</protein>
<evidence type="ECO:0000313" key="2">
    <source>
        <dbReference type="EMBL" id="WAB82503.1"/>
    </source>
</evidence>
<feature type="domain" description="Serine aminopeptidase S33" evidence="1">
    <location>
        <begin position="30"/>
        <end position="269"/>
    </location>
</feature>
<dbReference type="AlphaFoldDB" id="A0A9E8MN13"/>
<dbReference type="RefSeq" id="WP_267782583.1">
    <property type="nucleotide sequence ID" value="NZ_CP113089.1"/>
</dbReference>
<dbReference type="PANTHER" id="PTHR11614">
    <property type="entry name" value="PHOSPHOLIPASE-RELATED"/>
    <property type="match status" value="1"/>
</dbReference>
<dbReference type="Gene3D" id="3.40.50.1820">
    <property type="entry name" value="alpha/beta hydrolase"/>
    <property type="match status" value="1"/>
</dbReference>
<dbReference type="InterPro" id="IPR051044">
    <property type="entry name" value="MAG_DAG_Lipase"/>
</dbReference>
<accession>A0A9E8MN13</accession>